<feature type="region of interest" description="Disordered" evidence="3">
    <location>
        <begin position="1"/>
        <end position="85"/>
    </location>
</feature>
<dbReference type="InterPro" id="IPR001452">
    <property type="entry name" value="SH3_domain"/>
</dbReference>
<evidence type="ECO:0000256" key="2">
    <source>
        <dbReference type="PROSITE-ProRule" id="PRU00192"/>
    </source>
</evidence>
<evidence type="ECO:0000313" key="6">
    <source>
        <dbReference type="WBParaSite" id="ACRNAN_scaffold13110.g25917.t1"/>
    </source>
</evidence>
<proteinExistence type="predicted"/>
<evidence type="ECO:0000256" key="1">
    <source>
        <dbReference type="ARBA" id="ARBA00022443"/>
    </source>
</evidence>
<dbReference type="InterPro" id="IPR036028">
    <property type="entry name" value="SH3-like_dom_sf"/>
</dbReference>
<dbReference type="AlphaFoldDB" id="A0A914CR94"/>
<dbReference type="Proteomes" id="UP000887540">
    <property type="component" value="Unplaced"/>
</dbReference>
<dbReference type="Pfam" id="PF00018">
    <property type="entry name" value="SH3_1"/>
    <property type="match status" value="1"/>
</dbReference>
<evidence type="ECO:0000313" key="7">
    <source>
        <dbReference type="WBParaSite" id="ACRNAN_scaffold187.g31997.t1"/>
    </source>
</evidence>
<dbReference type="SMART" id="SM00326">
    <property type="entry name" value="SH3"/>
    <property type="match status" value="1"/>
</dbReference>
<sequence length="315" mass="35439">MMNGFEPPADYGASTAAKSGLPFIPPPDYLKTIKYAQQPKELNGQPVIVPRPPPRQRPGLTSMSNGDSNRVSPEPTDLPTEQRSDPKERILKMLRNQGVPVFPGLSKPEIVEKSEPPIAPPQNPHQNLGPTKAYLKHLENHRNFDTLHSFRGMDNCPICKEMQEEIELLAQGRQRKDHHRSVNNGHSHDSLITSGRAFRPLDAVAEDEMEPEEDANEISMPSLINAPTKDYFAHPSTSRNQEKTNYVKENGVDLALTARPLSDWEAEAANQMSVKFSETLKVHEMGVNWWRCENSKGEIGWVPAKQLYLMPTGYY</sequence>
<name>A0A914CR94_9BILA</name>
<evidence type="ECO:0000256" key="3">
    <source>
        <dbReference type="SAM" id="MobiDB-lite"/>
    </source>
</evidence>
<organism evidence="5 6">
    <name type="scientific">Acrobeloides nanus</name>
    <dbReference type="NCBI Taxonomy" id="290746"/>
    <lineage>
        <taxon>Eukaryota</taxon>
        <taxon>Metazoa</taxon>
        <taxon>Ecdysozoa</taxon>
        <taxon>Nematoda</taxon>
        <taxon>Chromadorea</taxon>
        <taxon>Rhabditida</taxon>
        <taxon>Tylenchina</taxon>
        <taxon>Cephalobomorpha</taxon>
        <taxon>Cephaloboidea</taxon>
        <taxon>Cephalobidae</taxon>
        <taxon>Acrobeloides</taxon>
    </lineage>
</organism>
<feature type="compositionally biased region" description="Polar residues" evidence="3">
    <location>
        <begin position="59"/>
        <end position="71"/>
    </location>
</feature>
<evidence type="ECO:0000313" key="5">
    <source>
        <dbReference type="Proteomes" id="UP000887540"/>
    </source>
</evidence>
<dbReference type="SUPFAM" id="SSF50044">
    <property type="entry name" value="SH3-domain"/>
    <property type="match status" value="1"/>
</dbReference>
<dbReference type="WBParaSite" id="ACRNAN_scaffold13110.g25917.t1">
    <property type="protein sequence ID" value="ACRNAN_scaffold13110.g25917.t1"/>
    <property type="gene ID" value="ACRNAN_scaffold13110.g25917"/>
</dbReference>
<keyword evidence="5" id="KW-1185">Reference proteome</keyword>
<feature type="domain" description="SH3" evidence="4">
    <location>
        <begin position="253"/>
        <end position="312"/>
    </location>
</feature>
<protein>
    <submittedName>
        <fullName evidence="6 7">SH3 domain-containing protein</fullName>
    </submittedName>
</protein>
<dbReference type="PROSITE" id="PS50002">
    <property type="entry name" value="SH3"/>
    <property type="match status" value="1"/>
</dbReference>
<keyword evidence="1 2" id="KW-0728">SH3 domain</keyword>
<reference evidence="6 7" key="1">
    <citation type="submission" date="2022-11" db="UniProtKB">
        <authorList>
            <consortium name="WormBaseParasite"/>
        </authorList>
    </citation>
    <scope>IDENTIFICATION</scope>
</reference>
<dbReference type="Gene3D" id="2.30.30.40">
    <property type="entry name" value="SH3 Domains"/>
    <property type="match status" value="1"/>
</dbReference>
<accession>A0A914CR94</accession>
<evidence type="ECO:0000259" key="4">
    <source>
        <dbReference type="PROSITE" id="PS50002"/>
    </source>
</evidence>
<dbReference type="WBParaSite" id="ACRNAN_scaffold187.g31997.t1">
    <property type="protein sequence ID" value="ACRNAN_scaffold187.g31997.t1"/>
    <property type="gene ID" value="ACRNAN_scaffold187.g31997"/>
</dbReference>